<reference evidence="1" key="1">
    <citation type="submission" date="2017-11" db="EMBL/GenBank/DDBJ databases">
        <title>Complete Genome Sequence from Moraxella oslensis YHS isolated from human skin.</title>
        <authorList>
            <person name="Lee K."/>
            <person name="Lim J.Y."/>
            <person name="Hwang I."/>
        </authorList>
    </citation>
    <scope>NUCLEOTIDE SEQUENCE</scope>
    <source>
        <strain evidence="1">YHS</strain>
    </source>
</reference>
<name>A0A0X8K7H8_FAUOS</name>
<dbReference type="InterPro" id="IPR024524">
    <property type="entry name" value="DUF3800"/>
</dbReference>
<reference evidence="3 6" key="4">
    <citation type="submission" date="2018-06" db="EMBL/GenBank/DDBJ databases">
        <authorList>
            <consortium name="Pathogen Informatics"/>
            <person name="Doyle S."/>
        </authorList>
    </citation>
    <scope>NUCLEOTIDE SEQUENCE [LARGE SCALE GENOMIC DNA]</scope>
    <source>
        <strain evidence="3 6">NCTC10465</strain>
    </source>
</reference>
<keyword evidence="6" id="KW-1185">Reference proteome</keyword>
<evidence type="ECO:0000313" key="4">
    <source>
        <dbReference type="Proteomes" id="UP000229521"/>
    </source>
</evidence>
<dbReference type="Pfam" id="PF12686">
    <property type="entry name" value="DUF3800"/>
    <property type="match status" value="1"/>
</dbReference>
<dbReference type="GeneID" id="35777763"/>
<dbReference type="EMBL" id="CP024176">
    <property type="protein sequence ID" value="ATW70675.1"/>
    <property type="molecule type" value="Genomic_DNA"/>
</dbReference>
<evidence type="ECO:0000313" key="1">
    <source>
        <dbReference type="EMBL" id="ATW70675.1"/>
    </source>
</evidence>
<gene>
    <name evidence="2" type="ORF">CYJ96_06550</name>
    <name evidence="3" type="ORF">NCTC10465_01996</name>
    <name evidence="1" type="ORF">YHS_11445</name>
</gene>
<reference evidence="2 5" key="2">
    <citation type="submission" date="2017-12" db="EMBL/GenBank/DDBJ databases">
        <title>Phylogenetic diversity of female urinary microbiome.</title>
        <authorList>
            <person name="Thomas-White K."/>
            <person name="Wolfe A.J."/>
        </authorList>
    </citation>
    <scope>NUCLEOTIDE SEQUENCE [LARGE SCALE GENOMIC DNA]</scope>
    <source>
        <strain evidence="2 5">UMB0416</strain>
    </source>
</reference>
<dbReference type="Proteomes" id="UP000255230">
    <property type="component" value="Unassembled WGS sequence"/>
</dbReference>
<dbReference type="KEGG" id="mos:AXE82_08205"/>
<dbReference type="RefSeq" id="WP_062333511.1">
    <property type="nucleotide sequence ID" value="NZ_CBCRZU010000027.1"/>
</dbReference>
<evidence type="ECO:0000313" key="3">
    <source>
        <dbReference type="EMBL" id="STY98188.1"/>
    </source>
</evidence>
<evidence type="ECO:0000313" key="6">
    <source>
        <dbReference type="Proteomes" id="UP000255230"/>
    </source>
</evidence>
<evidence type="ECO:0000313" key="2">
    <source>
        <dbReference type="EMBL" id="PKZ68813.1"/>
    </source>
</evidence>
<sequence length="255" mass="29613">MFLVYVDESGDTGLVNSPSNYFCLSAIVVHESHWQTTLNSVIGFRKELRASYGFKLREEIHCSHFIHKPGDFQRIPKSLRLRLLRDVIDFQASLLNYQIVNVVVNKKNKSLNSDIFSLAWQTLIQRIENTLYHHNFIGSNNATDSALLFVDKTDEIKLRNLTRRMRRYNPVPNSFNLGSGYRMMPTQWVIEDAIHRDSAHSYFIQLADVNAYFLGQKFFTNQYVKKKGGRNYLDRLMPVLLKQASKSHPLGIVIR</sequence>
<dbReference type="EMBL" id="UGPY01000001">
    <property type="protein sequence ID" value="STY98188.1"/>
    <property type="molecule type" value="Genomic_DNA"/>
</dbReference>
<dbReference type="AlphaFoldDB" id="A0A0X8K7H8"/>
<accession>A0A0X8K7H8</accession>
<organism evidence="2 5">
    <name type="scientific">Faucicola osloensis</name>
    <name type="common">Moraxella osloensis</name>
    <dbReference type="NCBI Taxonomy" id="34062"/>
    <lineage>
        <taxon>Bacteria</taxon>
        <taxon>Pseudomonadati</taxon>
        <taxon>Pseudomonadota</taxon>
        <taxon>Gammaproteobacteria</taxon>
        <taxon>Moraxellales</taxon>
        <taxon>Moraxellaceae</taxon>
        <taxon>Faucicola</taxon>
    </lineage>
</organism>
<dbReference type="EMBL" id="PKJS01000007">
    <property type="protein sequence ID" value="PKZ68813.1"/>
    <property type="molecule type" value="Genomic_DNA"/>
</dbReference>
<proteinExistence type="predicted"/>
<dbReference type="Proteomes" id="UP000234914">
    <property type="component" value="Unassembled WGS sequence"/>
</dbReference>
<reference evidence="4" key="3">
    <citation type="journal article" date="2018" name="Genome Announc.">
        <title>Complete Genome Sequences of Three Moraxella osloensis Strains Isolated from Human Skin.</title>
        <authorList>
            <person name="Lim J.Y."/>
            <person name="Hwang I."/>
            <person name="Ganzorig M."/>
            <person name="Huang S.L."/>
            <person name="Cho G.S."/>
            <person name="Franz C.M.A.P."/>
            <person name="Lee K."/>
        </authorList>
    </citation>
    <scope>NUCLEOTIDE SEQUENCE [LARGE SCALE GENOMIC DNA]</scope>
    <source>
        <strain evidence="4">YHS</strain>
    </source>
</reference>
<protein>
    <submittedName>
        <fullName evidence="2">DUF3800 domain-containing protein</fullName>
    </submittedName>
    <submittedName>
        <fullName evidence="3">Protein of uncharacterized function (DUF3800)</fullName>
    </submittedName>
</protein>
<evidence type="ECO:0000313" key="5">
    <source>
        <dbReference type="Proteomes" id="UP000234914"/>
    </source>
</evidence>